<dbReference type="InterPro" id="IPR011111">
    <property type="entry name" value="Plasmid_RepB"/>
</dbReference>
<dbReference type="SMART" id="SM00470">
    <property type="entry name" value="ParB"/>
    <property type="match status" value="1"/>
</dbReference>
<dbReference type="InterPro" id="IPR050336">
    <property type="entry name" value="Chromosome_partition/occlusion"/>
</dbReference>
<protein>
    <submittedName>
        <fullName evidence="2">Chromosome partitioning protein ParB</fullName>
    </submittedName>
</protein>
<dbReference type="GO" id="GO:0007059">
    <property type="term" value="P:chromosome segregation"/>
    <property type="evidence" value="ECO:0007669"/>
    <property type="project" value="TreeGrafter"/>
</dbReference>
<dbReference type="GO" id="GO:0005694">
    <property type="term" value="C:chromosome"/>
    <property type="evidence" value="ECO:0007669"/>
    <property type="project" value="TreeGrafter"/>
</dbReference>
<dbReference type="OrthoDB" id="248048at2"/>
<proteinExistence type="predicted"/>
<dbReference type="InterPro" id="IPR003115">
    <property type="entry name" value="ParB_N"/>
</dbReference>
<dbReference type="PANTHER" id="PTHR33375">
    <property type="entry name" value="CHROMOSOME-PARTITIONING PROTEIN PARB-RELATED"/>
    <property type="match status" value="1"/>
</dbReference>
<organism evidence="2 3">
    <name type="scientific">Methylobacterium radiodurans</name>
    <dbReference type="NCBI Taxonomy" id="2202828"/>
    <lineage>
        <taxon>Bacteria</taxon>
        <taxon>Pseudomonadati</taxon>
        <taxon>Pseudomonadota</taxon>
        <taxon>Alphaproteobacteria</taxon>
        <taxon>Hyphomicrobiales</taxon>
        <taxon>Methylobacteriaceae</taxon>
        <taxon>Methylobacterium</taxon>
    </lineage>
</organism>
<dbReference type="InterPro" id="IPR036086">
    <property type="entry name" value="ParB/Sulfiredoxin_sf"/>
</dbReference>
<dbReference type="KEGG" id="meti:DK427_09665"/>
<dbReference type="AlphaFoldDB" id="A0A2U8VQQ7"/>
<dbReference type="CDD" id="cd16411">
    <property type="entry name" value="ParB_N_like"/>
    <property type="match status" value="1"/>
</dbReference>
<gene>
    <name evidence="2" type="ORF">DK427_09665</name>
</gene>
<accession>A0A2U8VQQ7</accession>
<evidence type="ECO:0000313" key="2">
    <source>
        <dbReference type="EMBL" id="AWN35965.1"/>
    </source>
</evidence>
<dbReference type="Gene3D" id="1.10.10.2830">
    <property type="match status" value="1"/>
</dbReference>
<sequence length="292" mass="32460">MTEASTDIVSIPIAAIEVLNPRFRNRRIFEELVASIRAVGLKKPITVTQKTSGDGYELVCGQGRMEAFVALGQKEIPAVVIEASREDCYVMSLIENLARQNHSPLELIREVGAMRERGYDSVQIAAKIGFSPEYAFSICFLLDRGEERLLDAVERGVIPHTIAVEIARANDAGVQRALTEAYESKALPGKQVLAIRRIVEERNKIGKSVKSIGHPQKSTKTTAAALVRSYRREIDRQKLIVKKAELAQGRLIFIVNALRRLLEEEHFVILLRAEAIGTLPQPLAERIGIKEA</sequence>
<name>A0A2U8VQQ7_9HYPH</name>
<dbReference type="Gene3D" id="3.90.1530.30">
    <property type="match status" value="1"/>
</dbReference>
<evidence type="ECO:0000313" key="3">
    <source>
        <dbReference type="Proteomes" id="UP000246058"/>
    </source>
</evidence>
<evidence type="ECO:0000259" key="1">
    <source>
        <dbReference type="SMART" id="SM00470"/>
    </source>
</evidence>
<feature type="domain" description="ParB-like N-terminal" evidence="1">
    <location>
        <begin position="9"/>
        <end position="97"/>
    </location>
</feature>
<reference evidence="2 3" key="1">
    <citation type="submission" date="2018-05" db="EMBL/GenBank/DDBJ databases">
        <title>Complete Genome Sequence of Methylobacterium sp. 17Sr1-43.</title>
        <authorList>
            <person name="Srinivasan S."/>
        </authorList>
    </citation>
    <scope>NUCLEOTIDE SEQUENCE [LARGE SCALE GENOMIC DNA]</scope>
    <source>
        <strain evidence="2 3">17Sr1-43</strain>
    </source>
</reference>
<keyword evidence="3" id="KW-1185">Reference proteome</keyword>
<dbReference type="SUPFAM" id="SSF110849">
    <property type="entry name" value="ParB/Sulfiredoxin"/>
    <property type="match status" value="1"/>
</dbReference>
<dbReference type="Pfam" id="PF02195">
    <property type="entry name" value="ParB_N"/>
    <property type="match status" value="1"/>
</dbReference>
<dbReference type="RefSeq" id="WP_109951077.1">
    <property type="nucleotide sequence ID" value="NZ_CP029551.1"/>
</dbReference>
<dbReference type="PANTHER" id="PTHR33375:SF1">
    <property type="entry name" value="CHROMOSOME-PARTITIONING PROTEIN PARB-RELATED"/>
    <property type="match status" value="1"/>
</dbReference>
<dbReference type="Pfam" id="PF07506">
    <property type="entry name" value="RepB"/>
    <property type="match status" value="1"/>
</dbReference>
<dbReference type="EMBL" id="CP029551">
    <property type="protein sequence ID" value="AWN35965.1"/>
    <property type="molecule type" value="Genomic_DNA"/>
</dbReference>
<dbReference type="Proteomes" id="UP000246058">
    <property type="component" value="Chromosome"/>
</dbReference>
<dbReference type="SUPFAM" id="SSF109709">
    <property type="entry name" value="KorB DNA-binding domain-like"/>
    <property type="match status" value="1"/>
</dbReference>